<organism evidence="2 3">
    <name type="scientific">Cystobacter ferrugineus</name>
    <dbReference type="NCBI Taxonomy" id="83449"/>
    <lineage>
        <taxon>Bacteria</taxon>
        <taxon>Pseudomonadati</taxon>
        <taxon>Myxococcota</taxon>
        <taxon>Myxococcia</taxon>
        <taxon>Myxococcales</taxon>
        <taxon>Cystobacterineae</taxon>
        <taxon>Archangiaceae</taxon>
        <taxon>Cystobacter</taxon>
    </lineage>
</organism>
<dbReference type="Pfam" id="PF08811">
    <property type="entry name" value="DUF1800"/>
    <property type="match status" value="1"/>
</dbReference>
<dbReference type="RefSeq" id="WP_245814126.1">
    <property type="nucleotide sequence ID" value="NZ_MPIN01000001.1"/>
</dbReference>
<evidence type="ECO:0000313" key="2">
    <source>
        <dbReference type="EMBL" id="OJH41787.1"/>
    </source>
</evidence>
<accession>A0A1L9BHP0</accession>
<reference evidence="2 3" key="2">
    <citation type="submission" date="2016-12" db="EMBL/GenBank/DDBJ databases">
        <title>Draft Genome Sequence of Cystobacter ferrugineus Strain Cbfe23.</title>
        <authorList>
            <person name="Akbar S."/>
            <person name="Dowd S.E."/>
            <person name="Stevens D.C."/>
        </authorList>
    </citation>
    <scope>NUCLEOTIDE SEQUENCE [LARGE SCALE GENOMIC DNA]</scope>
    <source>
        <strain evidence="2 3">Cbfe23</strain>
    </source>
</reference>
<feature type="signal peptide" evidence="1">
    <location>
        <begin position="1"/>
        <end position="19"/>
    </location>
</feature>
<proteinExistence type="predicted"/>
<gene>
    <name evidence="2" type="ORF">BON30_00665</name>
</gene>
<dbReference type="EMBL" id="MPIN01000001">
    <property type="protein sequence ID" value="OJH41787.1"/>
    <property type="molecule type" value="Genomic_DNA"/>
</dbReference>
<keyword evidence="1" id="KW-0732">Signal</keyword>
<evidence type="ECO:0000313" key="3">
    <source>
        <dbReference type="Proteomes" id="UP000182229"/>
    </source>
</evidence>
<dbReference type="STRING" id="83449.BON30_00665"/>
<keyword evidence="3" id="KW-1185">Reference proteome</keyword>
<sequence>MRRALLLSLLGLLALPGCASGPWARATPPGFMWPATEWSEEKRALHVLRRLAFGPSPRDWEEVRRVGATSWVERQLWPERIPDEALEHQLATLPTVTLGMKALIERYPSLNEHARQLGIRLESQEDRARLTEMLGRDVLPDRMDQDVRTQKLLRAVDSQRQLQEVLVDFWFNHFNVSADKGPVRWMVMSFERDALRPHVFGRFRELLAATAHHPAMLYYLDNWRSAGEAPVPGKGKKASTGLNENYARELLELHTLGVDGGYSQQDVREVARAFTGWTIDQPERAPAFVFQPAMHDTGDKHVLGVALPAGGGQEDGERVLDMLARHPSTARFIATKLARKFVSDAPPPALVERLARVFLRTEGDLRAVYSALFTSPEFWSDAALGAQTKTPLELVVSSVRALGARTDGGPALARLVERMGLNLYRAPAPTGFPEHAAPWVNTGALVQRINFALQLAEGKVPGTHVEFPWGWTSPPANVAALLDALAPRILFEPLSAETHATLLAALAPGERDSMPDGEVRPLDIRDIRRAAGLLLGSPEFQMQ</sequence>
<reference evidence="3" key="1">
    <citation type="submission" date="2016-11" db="EMBL/GenBank/DDBJ databases">
        <authorList>
            <person name="Shukria A."/>
            <person name="Stevens D.C."/>
        </authorList>
    </citation>
    <scope>NUCLEOTIDE SEQUENCE [LARGE SCALE GENOMIC DNA]</scope>
    <source>
        <strain evidence="3">Cbfe23</strain>
    </source>
</reference>
<protein>
    <recommendedName>
        <fullName evidence="4">DUF1800 domain-containing protein</fullName>
    </recommendedName>
</protein>
<dbReference type="Proteomes" id="UP000182229">
    <property type="component" value="Unassembled WGS sequence"/>
</dbReference>
<feature type="chain" id="PRO_5012815270" description="DUF1800 domain-containing protein" evidence="1">
    <location>
        <begin position="20"/>
        <end position="543"/>
    </location>
</feature>
<name>A0A1L9BHP0_9BACT</name>
<evidence type="ECO:0000256" key="1">
    <source>
        <dbReference type="SAM" id="SignalP"/>
    </source>
</evidence>
<dbReference type="AlphaFoldDB" id="A0A1L9BHP0"/>
<dbReference type="InterPro" id="IPR014917">
    <property type="entry name" value="DUF1800"/>
</dbReference>
<comment type="caution">
    <text evidence="2">The sequence shown here is derived from an EMBL/GenBank/DDBJ whole genome shotgun (WGS) entry which is preliminary data.</text>
</comment>
<evidence type="ECO:0008006" key="4">
    <source>
        <dbReference type="Google" id="ProtNLM"/>
    </source>
</evidence>